<dbReference type="EMBL" id="JAPFFL010000006">
    <property type="protein sequence ID" value="KAJ6720686.1"/>
    <property type="molecule type" value="Genomic_DNA"/>
</dbReference>
<name>A0A9Q0Z475_SALVM</name>
<evidence type="ECO:0000313" key="2">
    <source>
        <dbReference type="Proteomes" id="UP001151529"/>
    </source>
</evidence>
<dbReference type="Proteomes" id="UP001151529">
    <property type="component" value="Chromosome 10"/>
</dbReference>
<keyword evidence="2" id="KW-1185">Reference proteome</keyword>
<proteinExistence type="predicted"/>
<comment type="caution">
    <text evidence="1">The sequence shown here is derived from an EMBL/GenBank/DDBJ whole genome shotgun (WGS) entry which is preliminary data.</text>
</comment>
<organism evidence="1 2">
    <name type="scientific">Salix viminalis</name>
    <name type="common">Common osier</name>
    <name type="synonym">Basket willow</name>
    <dbReference type="NCBI Taxonomy" id="40686"/>
    <lineage>
        <taxon>Eukaryota</taxon>
        <taxon>Viridiplantae</taxon>
        <taxon>Streptophyta</taxon>
        <taxon>Embryophyta</taxon>
        <taxon>Tracheophyta</taxon>
        <taxon>Spermatophyta</taxon>
        <taxon>Magnoliopsida</taxon>
        <taxon>eudicotyledons</taxon>
        <taxon>Gunneridae</taxon>
        <taxon>Pentapetalae</taxon>
        <taxon>rosids</taxon>
        <taxon>fabids</taxon>
        <taxon>Malpighiales</taxon>
        <taxon>Salicaceae</taxon>
        <taxon>Saliceae</taxon>
        <taxon>Salix</taxon>
    </lineage>
</organism>
<dbReference type="AlphaFoldDB" id="A0A9Q0Z475"/>
<gene>
    <name evidence="1" type="ORF">OIU85_023859</name>
</gene>
<evidence type="ECO:0000313" key="1">
    <source>
        <dbReference type="EMBL" id="KAJ6720686.1"/>
    </source>
</evidence>
<sequence>MTTSFPFSEQGQNLVAAAVIAAARQRASRNYAILISSCIEEPMLLLHLTIPFLCNIVSIYSTTVAPSPTITAAAITSAAEEEASINHLEEASQPKLSDAYSALDLALDSVVKILVFSSSPDHFLP</sequence>
<reference evidence="1" key="1">
    <citation type="submission" date="2022-11" db="EMBL/GenBank/DDBJ databases">
        <authorList>
            <person name="Hyden B.L."/>
            <person name="Feng K."/>
            <person name="Yates T."/>
            <person name="Jawdy S."/>
            <person name="Smart L.B."/>
            <person name="Muchero W."/>
        </authorList>
    </citation>
    <scope>NUCLEOTIDE SEQUENCE</scope>
    <source>
        <tissue evidence="1">Shoot tip</tissue>
    </source>
</reference>
<reference evidence="1" key="2">
    <citation type="journal article" date="2023" name="Int. J. Mol. Sci.">
        <title>De Novo Assembly and Annotation of 11 Diverse Shrub Willow (Salix) Genomes Reveals Novel Gene Organization in Sex-Linked Regions.</title>
        <authorList>
            <person name="Hyden B."/>
            <person name="Feng K."/>
            <person name="Yates T.B."/>
            <person name="Jawdy S."/>
            <person name="Cereghino C."/>
            <person name="Smart L.B."/>
            <person name="Muchero W."/>
        </authorList>
    </citation>
    <scope>NUCLEOTIDE SEQUENCE [LARGE SCALE GENOMIC DNA]</scope>
    <source>
        <tissue evidence="1">Shoot tip</tissue>
    </source>
</reference>
<protein>
    <submittedName>
        <fullName evidence="1">Uncharacterized protein</fullName>
    </submittedName>
</protein>
<accession>A0A9Q0Z475</accession>